<evidence type="ECO:0000256" key="1">
    <source>
        <dbReference type="ARBA" id="ARBA00010879"/>
    </source>
</evidence>
<dbReference type="GO" id="GO:0004523">
    <property type="term" value="F:RNA-DNA hybrid ribonuclease activity"/>
    <property type="evidence" value="ECO:0007669"/>
    <property type="project" value="UniProtKB-EC"/>
</dbReference>
<dbReference type="PANTHER" id="PTHR24559:SF435">
    <property type="entry name" value="RIBONUCLEASE H"/>
    <property type="match status" value="1"/>
</dbReference>
<dbReference type="InterPro" id="IPR053134">
    <property type="entry name" value="RNA-dir_DNA_polymerase"/>
</dbReference>
<protein>
    <recommendedName>
        <fullName evidence="2">ribonuclease H</fullName>
        <ecNumber evidence="2">3.1.26.4</ecNumber>
    </recommendedName>
</protein>
<comment type="similarity">
    <text evidence="1">Belongs to the beta type-B retroviral polymerase family. HERV class-II K(HML-2) pol subfamily.</text>
</comment>
<dbReference type="InterPro" id="IPR000477">
    <property type="entry name" value="RT_dom"/>
</dbReference>
<dbReference type="FunFam" id="3.10.10.10:FF:000004">
    <property type="entry name" value="Uncharacterized protein"/>
    <property type="match status" value="1"/>
</dbReference>
<dbReference type="Pfam" id="PF00078">
    <property type="entry name" value="RVT_1"/>
    <property type="match status" value="1"/>
</dbReference>
<dbReference type="SUPFAM" id="SSF56672">
    <property type="entry name" value="DNA/RNA polymerases"/>
    <property type="match status" value="1"/>
</dbReference>
<sequence length="367" mass="41077">MLVSSGVVDIGGQAPSSVTVLVVNPTGKDITVKPGQCVAELVEAEVAVSPTQSSQTQIVDPAKFNFGSSPVPAIWKTRLQEKVSARGNVFSMHEWDVGLAKGVEHSIRLQDTRPFRKRSRRIALSEMEDVRWHLQELLDHGIISETHSTYASLIVVAWKKSGNIRMCIDYRTLNSRTTVDQYTVPRVQDALDCLLGSQWFSVLDLQSGYYQIPLAQEDKEKTAFICPLGFYQFERMPQGISGAPATFQWLMEKVVGDMNMNQVLVYLDDLIVFGKTLEEHEERLLKVLDRLQAAGLKLALDKCQFCQTSVKYVGHIVSQGESAQTPIRSMPWQRGQGQGTFRNLSDSWGLLGTIDDLSRTMPDWQTP</sequence>
<proteinExistence type="inferred from homology"/>
<dbReference type="Gene3D" id="3.30.70.270">
    <property type="match status" value="1"/>
</dbReference>
<organism evidence="4 5">
    <name type="scientific">Alligator mississippiensis</name>
    <name type="common">American alligator</name>
    <dbReference type="NCBI Taxonomy" id="8496"/>
    <lineage>
        <taxon>Eukaryota</taxon>
        <taxon>Metazoa</taxon>
        <taxon>Chordata</taxon>
        <taxon>Craniata</taxon>
        <taxon>Vertebrata</taxon>
        <taxon>Euteleostomi</taxon>
        <taxon>Archelosauria</taxon>
        <taxon>Archosauria</taxon>
        <taxon>Crocodylia</taxon>
        <taxon>Alligatoridae</taxon>
        <taxon>Alligatorinae</taxon>
        <taxon>Alligator</taxon>
    </lineage>
</organism>
<evidence type="ECO:0000256" key="2">
    <source>
        <dbReference type="ARBA" id="ARBA00012180"/>
    </source>
</evidence>
<evidence type="ECO:0000313" key="4">
    <source>
        <dbReference type="EMBL" id="KYO36570.1"/>
    </source>
</evidence>
<dbReference type="EMBL" id="AKHW03002956">
    <property type="protein sequence ID" value="KYO36570.1"/>
    <property type="molecule type" value="Genomic_DNA"/>
</dbReference>
<dbReference type="STRING" id="8496.A0A151NIJ5"/>
<gene>
    <name evidence="4" type="ORF">Y1Q_0024279</name>
</gene>
<evidence type="ECO:0000313" key="5">
    <source>
        <dbReference type="Proteomes" id="UP000050525"/>
    </source>
</evidence>
<dbReference type="Proteomes" id="UP000050525">
    <property type="component" value="Unassembled WGS sequence"/>
</dbReference>
<dbReference type="AlphaFoldDB" id="A0A151NIJ5"/>
<dbReference type="EC" id="3.1.26.4" evidence="2"/>
<feature type="domain" description="Reverse transcriptase" evidence="3">
    <location>
        <begin position="138"/>
        <end position="317"/>
    </location>
</feature>
<comment type="caution">
    <text evidence="4">The sequence shown here is derived from an EMBL/GenBank/DDBJ whole genome shotgun (WGS) entry which is preliminary data.</text>
</comment>
<dbReference type="InterPro" id="IPR043502">
    <property type="entry name" value="DNA/RNA_pol_sf"/>
</dbReference>
<dbReference type="PANTHER" id="PTHR24559">
    <property type="entry name" value="TRANSPOSON TY3-I GAG-POL POLYPROTEIN"/>
    <property type="match status" value="1"/>
</dbReference>
<dbReference type="PROSITE" id="PS50878">
    <property type="entry name" value="RT_POL"/>
    <property type="match status" value="1"/>
</dbReference>
<dbReference type="Gene3D" id="3.10.10.10">
    <property type="entry name" value="HIV Type 1 Reverse Transcriptase, subunit A, domain 1"/>
    <property type="match status" value="1"/>
</dbReference>
<keyword evidence="5" id="KW-1185">Reference proteome</keyword>
<accession>A0A151NIJ5</accession>
<evidence type="ECO:0000259" key="3">
    <source>
        <dbReference type="PROSITE" id="PS50878"/>
    </source>
</evidence>
<dbReference type="CDD" id="cd01647">
    <property type="entry name" value="RT_LTR"/>
    <property type="match status" value="1"/>
</dbReference>
<name>A0A151NIJ5_ALLMI</name>
<reference evidence="4 5" key="1">
    <citation type="journal article" date="2012" name="Genome Biol.">
        <title>Sequencing three crocodilian genomes to illuminate the evolution of archosaurs and amniotes.</title>
        <authorList>
            <person name="St John J.A."/>
            <person name="Braun E.L."/>
            <person name="Isberg S.R."/>
            <person name="Miles L.G."/>
            <person name="Chong A.Y."/>
            <person name="Gongora J."/>
            <person name="Dalzell P."/>
            <person name="Moran C."/>
            <person name="Bed'hom B."/>
            <person name="Abzhanov A."/>
            <person name="Burgess S.C."/>
            <person name="Cooksey A.M."/>
            <person name="Castoe T.A."/>
            <person name="Crawford N.G."/>
            <person name="Densmore L.D."/>
            <person name="Drew J.C."/>
            <person name="Edwards S.V."/>
            <person name="Faircloth B.C."/>
            <person name="Fujita M.K."/>
            <person name="Greenwold M.J."/>
            <person name="Hoffmann F.G."/>
            <person name="Howard J.M."/>
            <person name="Iguchi T."/>
            <person name="Janes D.E."/>
            <person name="Khan S.Y."/>
            <person name="Kohno S."/>
            <person name="de Koning A.J."/>
            <person name="Lance S.L."/>
            <person name="McCarthy F.M."/>
            <person name="McCormack J.E."/>
            <person name="Merchant M.E."/>
            <person name="Peterson D.G."/>
            <person name="Pollock D.D."/>
            <person name="Pourmand N."/>
            <person name="Raney B.J."/>
            <person name="Roessler K.A."/>
            <person name="Sanford J.R."/>
            <person name="Sawyer R.H."/>
            <person name="Schmidt C.J."/>
            <person name="Triplett E.W."/>
            <person name="Tuberville T.D."/>
            <person name="Venegas-Anaya M."/>
            <person name="Howard J.T."/>
            <person name="Jarvis E.D."/>
            <person name="Guillette L.J.Jr."/>
            <person name="Glenn T.C."/>
            <person name="Green R.E."/>
            <person name="Ray D.A."/>
        </authorList>
    </citation>
    <scope>NUCLEOTIDE SEQUENCE [LARGE SCALE GENOMIC DNA]</scope>
    <source>
        <strain evidence="4">KSC_2009_1</strain>
    </source>
</reference>
<dbReference type="InterPro" id="IPR043128">
    <property type="entry name" value="Rev_trsase/Diguanyl_cyclase"/>
</dbReference>